<evidence type="ECO:0000256" key="4">
    <source>
        <dbReference type="ARBA" id="ARBA00022692"/>
    </source>
</evidence>
<dbReference type="CDD" id="cd17321">
    <property type="entry name" value="MFS_MMR_MDR_like"/>
    <property type="match status" value="1"/>
</dbReference>
<proteinExistence type="predicted"/>
<dbReference type="Proteomes" id="UP000002247">
    <property type="component" value="Chromosome"/>
</dbReference>
<gene>
    <name evidence="10" type="ordered locus">Srot_1983</name>
</gene>
<dbReference type="GO" id="GO:0022857">
    <property type="term" value="F:transmembrane transporter activity"/>
    <property type="evidence" value="ECO:0007669"/>
    <property type="project" value="InterPro"/>
</dbReference>
<feature type="transmembrane region" description="Helical" evidence="8">
    <location>
        <begin position="417"/>
        <end position="436"/>
    </location>
</feature>
<evidence type="ECO:0000313" key="11">
    <source>
        <dbReference type="Proteomes" id="UP000002247"/>
    </source>
</evidence>
<dbReference type="PROSITE" id="PS50850">
    <property type="entry name" value="MFS"/>
    <property type="match status" value="1"/>
</dbReference>
<dbReference type="AlphaFoldDB" id="D6Z910"/>
<evidence type="ECO:0000256" key="1">
    <source>
        <dbReference type="ARBA" id="ARBA00004651"/>
    </source>
</evidence>
<evidence type="ECO:0000256" key="5">
    <source>
        <dbReference type="ARBA" id="ARBA00022989"/>
    </source>
</evidence>
<feature type="transmembrane region" description="Helical" evidence="8">
    <location>
        <begin position="159"/>
        <end position="179"/>
    </location>
</feature>
<keyword evidence="3" id="KW-1003">Cell membrane</keyword>
<feature type="transmembrane region" description="Helical" evidence="8">
    <location>
        <begin position="191"/>
        <end position="212"/>
    </location>
</feature>
<keyword evidence="11" id="KW-1185">Reference proteome</keyword>
<protein>
    <submittedName>
        <fullName evidence="10">Major facilitator superfamily MFS_1</fullName>
    </submittedName>
</protein>
<feature type="transmembrane region" description="Helical" evidence="8">
    <location>
        <begin position="383"/>
        <end position="405"/>
    </location>
</feature>
<feature type="transmembrane region" description="Helical" evidence="8">
    <location>
        <begin position="224"/>
        <end position="244"/>
    </location>
</feature>
<evidence type="ECO:0000259" key="9">
    <source>
        <dbReference type="PROSITE" id="PS50850"/>
    </source>
</evidence>
<dbReference type="InterPro" id="IPR011701">
    <property type="entry name" value="MFS"/>
</dbReference>
<evidence type="ECO:0000256" key="6">
    <source>
        <dbReference type="ARBA" id="ARBA00023136"/>
    </source>
</evidence>
<dbReference type="HOGENOM" id="CLU_000960_28_2_11"/>
<dbReference type="OrthoDB" id="4080117at2"/>
<feature type="transmembrane region" description="Helical" evidence="8">
    <location>
        <begin position="251"/>
        <end position="270"/>
    </location>
</feature>
<comment type="subcellular location">
    <subcellularLocation>
        <location evidence="1">Cell membrane</location>
        <topology evidence="1">Multi-pass membrane protein</topology>
    </subcellularLocation>
</comment>
<evidence type="ECO:0000256" key="7">
    <source>
        <dbReference type="SAM" id="MobiDB-lite"/>
    </source>
</evidence>
<dbReference type="RefSeq" id="WP_013138892.1">
    <property type="nucleotide sequence ID" value="NC_014168.1"/>
</dbReference>
<dbReference type="EMBL" id="CP001958">
    <property type="protein sequence ID" value="ADG98440.1"/>
    <property type="molecule type" value="Genomic_DNA"/>
</dbReference>
<dbReference type="InterPro" id="IPR036259">
    <property type="entry name" value="MFS_trans_sf"/>
</dbReference>
<keyword evidence="5 8" id="KW-1133">Transmembrane helix</keyword>
<feature type="transmembrane region" description="Helical" evidence="8">
    <location>
        <begin position="350"/>
        <end position="371"/>
    </location>
</feature>
<feature type="domain" description="Major facilitator superfamily (MFS) profile" evidence="9">
    <location>
        <begin position="36"/>
        <end position="485"/>
    </location>
</feature>
<feature type="transmembrane region" description="Helical" evidence="8">
    <location>
        <begin position="290"/>
        <end position="313"/>
    </location>
</feature>
<name>D6Z910_SEGRD</name>
<feature type="region of interest" description="Disordered" evidence="7">
    <location>
        <begin position="1"/>
        <end position="28"/>
    </location>
</feature>
<dbReference type="KEGG" id="srt:Srot_1983"/>
<dbReference type="GO" id="GO:0005886">
    <property type="term" value="C:plasma membrane"/>
    <property type="evidence" value="ECO:0007669"/>
    <property type="project" value="UniProtKB-SubCell"/>
</dbReference>
<feature type="transmembrane region" description="Helical" evidence="8">
    <location>
        <begin position="73"/>
        <end position="90"/>
    </location>
</feature>
<dbReference type="eggNOG" id="COG0477">
    <property type="taxonomic scope" value="Bacteria"/>
</dbReference>
<dbReference type="SUPFAM" id="SSF103473">
    <property type="entry name" value="MFS general substrate transporter"/>
    <property type="match status" value="1"/>
</dbReference>
<dbReference type="PANTHER" id="PTHR42718:SF46">
    <property type="entry name" value="BLR6921 PROTEIN"/>
    <property type="match status" value="1"/>
</dbReference>
<sequence length="488" mass="51019">MTNSGEGFSPEFDQTGPRPVEPAAKSGASNRGLWPVLAIGGATQFVLNLDTTIMSVALPQVQGDLQLNDPERTSVIAFYVFFHGLFLLLGGRAVDSWGPRRAFLIGIAGFGVVSMLGGGASNASELLVARSAQGSFAALLAPAVLALVSNSFAGKRERAFAFVVIGTTAVFGTASGLVLGGMLAQYASWRWCLLVNVPLALLIFYLVLFLLQGGHETGRRGYDLFGSALSIVAFFTLGVGIYHVEAERSRIPVFLCLALFVVFTWCFVFVEQHAPAPLTPPSVLLDRTCTLASLGNAFTLSGVLGGTLFLATYMEKLRGYNPSETGLRLLPILAGILIGGLSVAKLSEWAGIRALSVVGSLLAATGMLLFSRISPDDDYATRMLPMITVFGLGLGVLSVCLPDLALVGVRNSEAGSASAMFTAYGQIGGALGTAFLSQKYASAKHFVAEGGQAAELVGCTTAFFVAGMTLACVAPVVLFARPKAGAHP</sequence>
<feature type="transmembrane region" description="Helical" evidence="8">
    <location>
        <begin position="456"/>
        <end position="480"/>
    </location>
</feature>
<evidence type="ECO:0000313" key="10">
    <source>
        <dbReference type="EMBL" id="ADG98440.1"/>
    </source>
</evidence>
<evidence type="ECO:0000256" key="2">
    <source>
        <dbReference type="ARBA" id="ARBA00022448"/>
    </source>
</evidence>
<organism evidence="10 11">
    <name type="scientific">Segniliparus rotundus (strain ATCC BAA-972 / CDC 1076 / CIP 108378 / DSM 44985 / JCM 13578)</name>
    <dbReference type="NCBI Taxonomy" id="640132"/>
    <lineage>
        <taxon>Bacteria</taxon>
        <taxon>Bacillati</taxon>
        <taxon>Actinomycetota</taxon>
        <taxon>Actinomycetes</taxon>
        <taxon>Mycobacteriales</taxon>
        <taxon>Segniliparaceae</taxon>
        <taxon>Segniliparus</taxon>
    </lineage>
</organism>
<reference evidence="10 11" key="1">
    <citation type="journal article" date="2010" name="Stand. Genomic Sci.">
        <title>Complete genome sequence of Segniliparus rotundus type strain (CDC 1076).</title>
        <authorList>
            <person name="Sikorski J."/>
            <person name="Lapidus A."/>
            <person name="Copeland A."/>
            <person name="Misra M."/>
            <person name="Glavina Del Rio T."/>
            <person name="Nolan M."/>
            <person name="Lucas S."/>
            <person name="Chen F."/>
            <person name="Tice H."/>
            <person name="Cheng J.F."/>
            <person name="Jando M."/>
            <person name="Schneider S."/>
            <person name="Bruce D."/>
            <person name="Goodwin L."/>
            <person name="Pitluck S."/>
            <person name="Liolios K."/>
            <person name="Mikhailova N."/>
            <person name="Pati A."/>
            <person name="Ivanova N."/>
            <person name="Mavromatis K."/>
            <person name="Chen A."/>
            <person name="Palaniappan K."/>
            <person name="Chertkov O."/>
            <person name="Land M."/>
            <person name="Hauser L."/>
            <person name="Chang Y.J."/>
            <person name="Jeffries C.D."/>
            <person name="Brettin T."/>
            <person name="Detter J.C."/>
            <person name="Han C."/>
            <person name="Rohde M."/>
            <person name="Goker M."/>
            <person name="Bristow J."/>
            <person name="Eisen J.A."/>
            <person name="Markowitz V."/>
            <person name="Hugenholtz P."/>
            <person name="Kyrpides N.C."/>
            <person name="Klenk H.P."/>
        </authorList>
    </citation>
    <scope>NUCLEOTIDE SEQUENCE [LARGE SCALE GENOMIC DNA]</scope>
    <source>
        <strain evidence="11">ATCC BAA-972 / CDC 1076 / CIP 108378 / DSM 44985 / JCM 13578</strain>
    </source>
</reference>
<evidence type="ECO:0000256" key="3">
    <source>
        <dbReference type="ARBA" id="ARBA00022475"/>
    </source>
</evidence>
<dbReference type="Gene3D" id="1.20.1720.10">
    <property type="entry name" value="Multidrug resistance protein D"/>
    <property type="match status" value="1"/>
</dbReference>
<feature type="transmembrane region" description="Helical" evidence="8">
    <location>
        <begin position="135"/>
        <end position="153"/>
    </location>
</feature>
<dbReference type="STRING" id="640132.Srot_1983"/>
<dbReference type="PANTHER" id="PTHR42718">
    <property type="entry name" value="MAJOR FACILITATOR SUPERFAMILY MULTIDRUG TRANSPORTER MFSC"/>
    <property type="match status" value="1"/>
</dbReference>
<feature type="transmembrane region" description="Helical" evidence="8">
    <location>
        <begin position="102"/>
        <end position="123"/>
    </location>
</feature>
<dbReference type="Pfam" id="PF07690">
    <property type="entry name" value="MFS_1"/>
    <property type="match status" value="1"/>
</dbReference>
<keyword evidence="4 8" id="KW-0812">Transmembrane</keyword>
<keyword evidence="6 8" id="KW-0472">Membrane</keyword>
<keyword evidence="2" id="KW-0813">Transport</keyword>
<evidence type="ECO:0000256" key="8">
    <source>
        <dbReference type="SAM" id="Phobius"/>
    </source>
</evidence>
<accession>D6Z910</accession>
<feature type="transmembrane region" description="Helical" evidence="8">
    <location>
        <begin position="325"/>
        <end position="344"/>
    </location>
</feature>
<dbReference type="InterPro" id="IPR020846">
    <property type="entry name" value="MFS_dom"/>
</dbReference>
<dbReference type="Gene3D" id="1.20.1250.20">
    <property type="entry name" value="MFS general substrate transporter like domains"/>
    <property type="match status" value="1"/>
</dbReference>